<evidence type="ECO:0000256" key="1">
    <source>
        <dbReference type="SAM" id="MobiDB-lite"/>
    </source>
</evidence>
<accession>A0A7W9C7T5</accession>
<reference evidence="3 4" key="1">
    <citation type="submission" date="2020-08" db="EMBL/GenBank/DDBJ databases">
        <title>Genomic Encyclopedia of Type Strains, Phase IV (KMG-IV): sequencing the most valuable type-strain genomes for metagenomic binning, comparative biology and taxonomic classification.</title>
        <authorList>
            <person name="Goeker M."/>
        </authorList>
    </citation>
    <scope>NUCLEOTIDE SEQUENCE [LARGE SCALE GENOMIC DNA]</scope>
    <source>
        <strain evidence="3 4">DSM 4731</strain>
    </source>
</reference>
<keyword evidence="2" id="KW-0732">Signal</keyword>
<organism evidence="3 4">
    <name type="scientific">Brevundimonas aurantiaca</name>
    <dbReference type="NCBI Taxonomy" id="74316"/>
    <lineage>
        <taxon>Bacteria</taxon>
        <taxon>Pseudomonadati</taxon>
        <taxon>Pseudomonadota</taxon>
        <taxon>Alphaproteobacteria</taxon>
        <taxon>Caulobacterales</taxon>
        <taxon>Caulobacteraceae</taxon>
        <taxon>Brevundimonas</taxon>
    </lineage>
</organism>
<dbReference type="Proteomes" id="UP000527324">
    <property type="component" value="Unassembled WGS sequence"/>
</dbReference>
<proteinExistence type="predicted"/>
<comment type="caution">
    <text evidence="3">The sequence shown here is derived from an EMBL/GenBank/DDBJ whole genome shotgun (WGS) entry which is preliminary data.</text>
</comment>
<feature type="compositionally biased region" description="Low complexity" evidence="1">
    <location>
        <begin position="29"/>
        <end position="59"/>
    </location>
</feature>
<name>A0A7W9C7T5_9CAUL</name>
<feature type="chain" id="PRO_5030966638" evidence="2">
    <location>
        <begin position="26"/>
        <end position="82"/>
    </location>
</feature>
<gene>
    <name evidence="3" type="ORF">GGQ93_002046</name>
</gene>
<dbReference type="AlphaFoldDB" id="A0A7W9C7T5"/>
<sequence>MKSFRTSAVLGALAVVALSSGAAFAGTVPASAPASAAAAGRAPAATASTAHSTTSAARPQRPARHSRHQRAETPAQTAKKKS</sequence>
<protein>
    <submittedName>
        <fullName evidence="3">Type IV secretory pathway TrbL component</fullName>
    </submittedName>
</protein>
<feature type="signal peptide" evidence="2">
    <location>
        <begin position="1"/>
        <end position="25"/>
    </location>
</feature>
<evidence type="ECO:0000313" key="3">
    <source>
        <dbReference type="EMBL" id="MBB5740328.1"/>
    </source>
</evidence>
<evidence type="ECO:0000256" key="2">
    <source>
        <dbReference type="SAM" id="SignalP"/>
    </source>
</evidence>
<evidence type="ECO:0000313" key="4">
    <source>
        <dbReference type="Proteomes" id="UP000527324"/>
    </source>
</evidence>
<feature type="region of interest" description="Disordered" evidence="1">
    <location>
        <begin position="29"/>
        <end position="82"/>
    </location>
</feature>
<dbReference type="EMBL" id="JACHOQ010000004">
    <property type="protein sequence ID" value="MBB5740328.1"/>
    <property type="molecule type" value="Genomic_DNA"/>
</dbReference>
<dbReference type="RefSeq" id="WP_183216767.1">
    <property type="nucleotide sequence ID" value="NZ_CAJFZW010000018.1"/>
</dbReference>
<keyword evidence="4" id="KW-1185">Reference proteome</keyword>